<dbReference type="InterPro" id="IPR000182">
    <property type="entry name" value="GNAT_dom"/>
</dbReference>
<dbReference type="PANTHER" id="PTHR43792">
    <property type="entry name" value="GNAT FAMILY, PUTATIVE (AFU_ORTHOLOGUE AFUA_3G00765)-RELATED-RELATED"/>
    <property type="match status" value="1"/>
</dbReference>
<dbReference type="RefSeq" id="WP_024324789.1">
    <property type="nucleotide sequence ID" value="NZ_CP140924.1"/>
</dbReference>
<evidence type="ECO:0000313" key="2">
    <source>
        <dbReference type="EMBL" id="MQW71377.1"/>
    </source>
</evidence>
<dbReference type="PANTHER" id="PTHR43792:SF1">
    <property type="entry name" value="N-ACETYLTRANSFERASE DOMAIN-CONTAINING PROTEIN"/>
    <property type="match status" value="1"/>
</dbReference>
<sequence length="191" mass="21650">MIIHETERLRLRAWLEADRDLFAEINSDPKVMEFFPFRRNRADADALFDSNNRNIHETGFGFFALALRENDAPIGFCGLARTDLKPHLPDGTVEIGWRLAARHWGKGYVTEAAGALLDYGFEERKLGEIVAIAVATNTRSIAVMKRIGMYCDPSRGFEHSGVPDTHPQLRPHVLYAITADRRQRNGETAKR</sequence>
<dbReference type="InterPro" id="IPR051531">
    <property type="entry name" value="N-acetyltransferase"/>
</dbReference>
<dbReference type="InterPro" id="IPR016181">
    <property type="entry name" value="Acyl_CoA_acyltransferase"/>
</dbReference>
<proteinExistence type="predicted"/>
<name>A0A6G1WP08_9HYPH</name>
<organism evidence="2">
    <name type="scientific">Sinorhizobium medicae</name>
    <dbReference type="NCBI Taxonomy" id="110321"/>
    <lineage>
        <taxon>Bacteria</taxon>
        <taxon>Pseudomonadati</taxon>
        <taxon>Pseudomonadota</taxon>
        <taxon>Alphaproteobacteria</taxon>
        <taxon>Hyphomicrobiales</taxon>
        <taxon>Rhizobiaceae</taxon>
        <taxon>Sinorhizobium/Ensifer group</taxon>
        <taxon>Sinorhizobium</taxon>
    </lineage>
</organism>
<comment type="caution">
    <text evidence="2">The sequence shown here is derived from an EMBL/GenBank/DDBJ whole genome shotgun (WGS) entry which is preliminary data.</text>
</comment>
<dbReference type="SUPFAM" id="SSF55729">
    <property type="entry name" value="Acyl-CoA N-acyltransferases (Nat)"/>
    <property type="match status" value="1"/>
</dbReference>
<reference evidence="2" key="1">
    <citation type="journal article" date="2013" name="Genome Biol.">
        <title>Comparative genomics of the core and accessory genomes of 48 Sinorhizobium strains comprising five genospecies.</title>
        <authorList>
            <person name="Sugawara M."/>
            <person name="Epstein B."/>
            <person name="Badgley B.D."/>
            <person name="Unno T."/>
            <person name="Xu L."/>
            <person name="Reese J."/>
            <person name="Gyaneshwar P."/>
            <person name="Denny R."/>
            <person name="Mudge J."/>
            <person name="Bharti A.K."/>
            <person name="Farmer A.D."/>
            <person name="May G.D."/>
            <person name="Woodward J.E."/>
            <person name="Medigue C."/>
            <person name="Vallenet D."/>
            <person name="Lajus A."/>
            <person name="Rouy Z."/>
            <person name="Martinez-Vaz B."/>
            <person name="Tiffin P."/>
            <person name="Young N.D."/>
            <person name="Sadowsky M.J."/>
        </authorList>
    </citation>
    <scope>NUCLEOTIDE SEQUENCE</scope>
    <source>
        <strain evidence="2">M1</strain>
    </source>
</reference>
<protein>
    <submittedName>
        <fullName evidence="2">GNAT family N-acetyltransferase</fullName>
    </submittedName>
</protein>
<evidence type="ECO:0000259" key="1">
    <source>
        <dbReference type="PROSITE" id="PS51186"/>
    </source>
</evidence>
<dbReference type="AlphaFoldDB" id="A0A6G1WP08"/>
<dbReference type="GO" id="GO:0016747">
    <property type="term" value="F:acyltransferase activity, transferring groups other than amino-acyl groups"/>
    <property type="evidence" value="ECO:0007669"/>
    <property type="project" value="InterPro"/>
</dbReference>
<accession>A0A6G1WP08</accession>
<dbReference type="EMBL" id="WISB01000122">
    <property type="protein sequence ID" value="MQW71377.1"/>
    <property type="molecule type" value="Genomic_DNA"/>
</dbReference>
<dbReference type="Pfam" id="PF13302">
    <property type="entry name" value="Acetyltransf_3"/>
    <property type="match status" value="1"/>
</dbReference>
<feature type="domain" description="N-acetyltransferase" evidence="1">
    <location>
        <begin position="9"/>
        <end position="180"/>
    </location>
</feature>
<keyword evidence="2" id="KW-0808">Transferase</keyword>
<dbReference type="PROSITE" id="PS51186">
    <property type="entry name" value="GNAT"/>
    <property type="match status" value="1"/>
</dbReference>
<gene>
    <name evidence="2" type="ORF">GHJ91_20065</name>
</gene>
<dbReference type="Gene3D" id="3.40.630.30">
    <property type="match status" value="1"/>
</dbReference>